<dbReference type="PROSITE" id="PS52050">
    <property type="entry name" value="WYL"/>
    <property type="match status" value="1"/>
</dbReference>
<evidence type="ECO:0000259" key="2">
    <source>
        <dbReference type="Pfam" id="PF25583"/>
    </source>
</evidence>
<sequence length="312" mass="34502">MAEKSSDAVIQRLTNLTFALLGSSRPRDYEWIQKNVEGYENRSDEAFKRMVARDVQSIRRAGVPARHRDGEVWVDKDAYQLPAIEFTDEEAAVLGLAGDLGGAGSLGAFARSGWTKIAAGGATRRFDDAPVAALDNDIVRLDTDVLTAVTACVRSKTRIRFAYYPSPTTNPQTRTMDPWGIVALNNKAYVVGWDVDREAERSFRAIRVRDVKKVKSDSFVNPTRSLQEIVEDSLRGPTVDAVLSIEPGAGRELTEKAFKEDSGTYWLRDVERDWLVRTVVSFAPNVKVVEPKDVAQDVVALLRAAEEGHSGS</sequence>
<evidence type="ECO:0000259" key="1">
    <source>
        <dbReference type="Pfam" id="PF13280"/>
    </source>
</evidence>
<name>A0A931DZK3_9CORY</name>
<evidence type="ECO:0000313" key="4">
    <source>
        <dbReference type="Proteomes" id="UP000658613"/>
    </source>
</evidence>
<gene>
    <name evidence="3" type="ORF">IW254_000552</name>
</gene>
<keyword evidence="4" id="KW-1185">Reference proteome</keyword>
<accession>A0A931DZK3</accession>
<feature type="domain" description="WYL" evidence="1">
    <location>
        <begin position="144"/>
        <end position="212"/>
    </location>
</feature>
<dbReference type="Pfam" id="PF25583">
    <property type="entry name" value="WCX"/>
    <property type="match status" value="1"/>
</dbReference>
<dbReference type="GO" id="GO:0000502">
    <property type="term" value="C:proteasome complex"/>
    <property type="evidence" value="ECO:0007669"/>
    <property type="project" value="UniProtKB-KW"/>
</dbReference>
<comment type="caution">
    <text evidence="3">The sequence shown here is derived from an EMBL/GenBank/DDBJ whole genome shotgun (WGS) entry which is preliminary data.</text>
</comment>
<dbReference type="InterPro" id="IPR051534">
    <property type="entry name" value="CBASS_pafABC_assoc_protein"/>
</dbReference>
<proteinExistence type="predicted"/>
<organism evidence="3 4">
    <name type="scientific">Corynebacterium aquatimens</name>
    <dbReference type="NCBI Taxonomy" id="1190508"/>
    <lineage>
        <taxon>Bacteria</taxon>
        <taxon>Bacillati</taxon>
        <taxon>Actinomycetota</taxon>
        <taxon>Actinomycetes</taxon>
        <taxon>Mycobacteriales</taxon>
        <taxon>Corynebacteriaceae</taxon>
        <taxon>Corynebacterium</taxon>
    </lineage>
</organism>
<dbReference type="PANTHER" id="PTHR34580">
    <property type="match status" value="1"/>
</dbReference>
<dbReference type="InterPro" id="IPR026881">
    <property type="entry name" value="WYL_dom"/>
</dbReference>
<dbReference type="Pfam" id="PF13280">
    <property type="entry name" value="WYL"/>
    <property type="match status" value="1"/>
</dbReference>
<feature type="domain" description="WCX" evidence="2">
    <location>
        <begin position="238"/>
        <end position="305"/>
    </location>
</feature>
<dbReference type="Proteomes" id="UP000658613">
    <property type="component" value="Unassembled WGS sequence"/>
</dbReference>
<protein>
    <submittedName>
        <fullName evidence="3">Proteasome accessory factor B</fullName>
    </submittedName>
</protein>
<dbReference type="RefSeq" id="WP_196824108.1">
    <property type="nucleotide sequence ID" value="NZ_CP046980.1"/>
</dbReference>
<dbReference type="EMBL" id="JADOUE010000001">
    <property type="protein sequence ID" value="MBG6121583.1"/>
    <property type="molecule type" value="Genomic_DNA"/>
</dbReference>
<dbReference type="InterPro" id="IPR057727">
    <property type="entry name" value="WCX_dom"/>
</dbReference>
<evidence type="ECO:0000313" key="3">
    <source>
        <dbReference type="EMBL" id="MBG6121583.1"/>
    </source>
</evidence>
<dbReference type="AlphaFoldDB" id="A0A931DZK3"/>
<dbReference type="PANTHER" id="PTHR34580:SF3">
    <property type="entry name" value="PROTEIN PAFB"/>
    <property type="match status" value="1"/>
</dbReference>
<keyword evidence="3" id="KW-0647">Proteasome</keyword>
<reference evidence="3" key="1">
    <citation type="submission" date="2020-11" db="EMBL/GenBank/DDBJ databases">
        <title>Sequencing the genomes of 1000 actinobacteria strains.</title>
        <authorList>
            <person name="Klenk H.-P."/>
        </authorList>
    </citation>
    <scope>NUCLEOTIDE SEQUENCE</scope>
    <source>
        <strain evidence="3">DSM 45632</strain>
    </source>
</reference>